<dbReference type="EMBL" id="MU863970">
    <property type="protein sequence ID" value="KAK4197104.1"/>
    <property type="molecule type" value="Genomic_DNA"/>
</dbReference>
<keyword evidence="6 7" id="KW-0472">Membrane</keyword>
<accession>A0AAN6XAG4</accession>
<dbReference type="Pfam" id="PF03169">
    <property type="entry name" value="OPT"/>
    <property type="match status" value="1"/>
</dbReference>
<feature type="transmembrane region" description="Helical" evidence="7">
    <location>
        <begin position="63"/>
        <end position="87"/>
    </location>
</feature>
<dbReference type="InterPro" id="IPR004813">
    <property type="entry name" value="OPT"/>
</dbReference>
<evidence type="ECO:0000256" key="6">
    <source>
        <dbReference type="ARBA" id="ARBA00023136"/>
    </source>
</evidence>
<dbReference type="PANTHER" id="PTHR31645:SF0">
    <property type="entry name" value="OLIGOPEPTIDE TRANSPORTER YGL114W-RELATED"/>
    <property type="match status" value="1"/>
</dbReference>
<evidence type="ECO:0000256" key="1">
    <source>
        <dbReference type="ARBA" id="ARBA00004141"/>
    </source>
</evidence>
<evidence type="ECO:0000256" key="7">
    <source>
        <dbReference type="SAM" id="Phobius"/>
    </source>
</evidence>
<keyword evidence="4 7" id="KW-0812">Transmembrane</keyword>
<keyword evidence="5 7" id="KW-1133">Transmembrane helix</keyword>
<feature type="transmembrane region" description="Helical" evidence="7">
    <location>
        <begin position="559"/>
        <end position="579"/>
    </location>
</feature>
<evidence type="ECO:0000313" key="9">
    <source>
        <dbReference type="Proteomes" id="UP001303160"/>
    </source>
</evidence>
<dbReference type="NCBIfam" id="TIGR00728">
    <property type="entry name" value="OPT_sfam"/>
    <property type="match status" value="1"/>
</dbReference>
<protein>
    <submittedName>
        <fullName evidence="8">OPT oligopeptide transporter protein-domain-containing protein</fullName>
    </submittedName>
</protein>
<reference evidence="8" key="1">
    <citation type="journal article" date="2023" name="Mol. Phylogenet. Evol.">
        <title>Genome-scale phylogeny and comparative genomics of the fungal order Sordariales.</title>
        <authorList>
            <person name="Hensen N."/>
            <person name="Bonometti L."/>
            <person name="Westerberg I."/>
            <person name="Brannstrom I.O."/>
            <person name="Guillou S."/>
            <person name="Cros-Aarteil S."/>
            <person name="Calhoun S."/>
            <person name="Haridas S."/>
            <person name="Kuo A."/>
            <person name="Mondo S."/>
            <person name="Pangilinan J."/>
            <person name="Riley R."/>
            <person name="LaButti K."/>
            <person name="Andreopoulos B."/>
            <person name="Lipzen A."/>
            <person name="Chen C."/>
            <person name="Yan M."/>
            <person name="Daum C."/>
            <person name="Ng V."/>
            <person name="Clum A."/>
            <person name="Steindorff A."/>
            <person name="Ohm R.A."/>
            <person name="Martin F."/>
            <person name="Silar P."/>
            <person name="Natvig D.O."/>
            <person name="Lalanne C."/>
            <person name="Gautier V."/>
            <person name="Ament-Velasquez S.L."/>
            <person name="Kruys A."/>
            <person name="Hutchinson M.I."/>
            <person name="Powell A.J."/>
            <person name="Barry K."/>
            <person name="Miller A.N."/>
            <person name="Grigoriev I.V."/>
            <person name="Debuchy R."/>
            <person name="Gladieux P."/>
            <person name="Hiltunen Thoren M."/>
            <person name="Johannesson H."/>
        </authorList>
    </citation>
    <scope>NUCLEOTIDE SEQUENCE</scope>
    <source>
        <strain evidence="8">CBS 315.58</strain>
    </source>
</reference>
<dbReference type="GO" id="GO:0035673">
    <property type="term" value="F:oligopeptide transmembrane transporter activity"/>
    <property type="evidence" value="ECO:0007669"/>
    <property type="project" value="InterPro"/>
</dbReference>
<dbReference type="PANTHER" id="PTHR31645">
    <property type="entry name" value="OLIGOPEPTIDE TRANSPORTER YGL114W-RELATED"/>
    <property type="match status" value="1"/>
</dbReference>
<keyword evidence="3" id="KW-0813">Transport</keyword>
<feature type="transmembrane region" description="Helical" evidence="7">
    <location>
        <begin position="585"/>
        <end position="609"/>
    </location>
</feature>
<sequence>MAMDQSFTLRAVLAGLVISVFINLSNTYYGLQIGVASQMSMISGLLGYAGFKLFSRFLTTPFTIAEHVLVVSVATASGCMPITAGFIGVIPALEYLLGPDDNGPFRFSWGALMVWSIGLCFFGLIFASLFRNFFIVREKLPWPGARATAHLLNTLHHADGKPQRQALSVEFPTDGTSPDDNSSDTQSKDNVATLVRAAVVSGALAIAMHYVPILHRFPIFGRLAASKWLWSIDLSPGFFGQGIISGPVIPLHMLAGSIVGWGILSPYAKHRGWAPGEVDDWERGSRGWIIWVSLAVLLSDGFVNLLWTPLRPVWKRRLIIFEYIKKHSGAIWESITGTRAAVGYTTLPHDEPDDNLLTTQDHHDQFFASGDSLLQPKREEAARDSTYSSILGLSFVLSVIVCTIAVHFLFSELIPWYYTILAVLLLLPMAVVGIRSLAETDYNPGSTLVSQLAFAALISASNPNAIVVNLLSAALAQAGESQAGGISYDFKVGHIVGAPLEVQIPGQIIGSLFGALISCGIYKLYAAKYPIPGPLFRIPAAFVILSTARLLMGRGLPKGVAPFALTAGIISAAITVVRIRYSNRWWQPLIPSGVAFAVGIYNAPSFTITRAIGERMRSRITETGQRLYRCS</sequence>
<gene>
    <name evidence="8" type="ORF">QBC40DRAFT_232981</name>
</gene>
<feature type="transmembrane region" description="Helical" evidence="7">
    <location>
        <begin position="416"/>
        <end position="438"/>
    </location>
</feature>
<name>A0AAN6XAG4_9PEZI</name>
<dbReference type="Proteomes" id="UP001303160">
    <property type="component" value="Unassembled WGS sequence"/>
</dbReference>
<feature type="transmembrane region" description="Helical" evidence="7">
    <location>
        <begin position="288"/>
        <end position="307"/>
    </location>
</feature>
<keyword evidence="9" id="KW-1185">Reference proteome</keyword>
<feature type="transmembrane region" description="Helical" evidence="7">
    <location>
        <begin position="7"/>
        <end position="25"/>
    </location>
</feature>
<feature type="transmembrane region" description="Helical" evidence="7">
    <location>
        <begin position="31"/>
        <end position="51"/>
    </location>
</feature>
<feature type="transmembrane region" description="Helical" evidence="7">
    <location>
        <begin position="387"/>
        <end position="410"/>
    </location>
</feature>
<organism evidence="8 9">
    <name type="scientific">Triangularia verruculosa</name>
    <dbReference type="NCBI Taxonomy" id="2587418"/>
    <lineage>
        <taxon>Eukaryota</taxon>
        <taxon>Fungi</taxon>
        <taxon>Dikarya</taxon>
        <taxon>Ascomycota</taxon>
        <taxon>Pezizomycotina</taxon>
        <taxon>Sordariomycetes</taxon>
        <taxon>Sordariomycetidae</taxon>
        <taxon>Sordariales</taxon>
        <taxon>Podosporaceae</taxon>
        <taxon>Triangularia</taxon>
    </lineage>
</organism>
<dbReference type="InterPro" id="IPR045035">
    <property type="entry name" value="YSL-like"/>
</dbReference>
<evidence type="ECO:0000256" key="2">
    <source>
        <dbReference type="ARBA" id="ARBA00008807"/>
    </source>
</evidence>
<evidence type="ECO:0000256" key="5">
    <source>
        <dbReference type="ARBA" id="ARBA00022989"/>
    </source>
</evidence>
<comment type="caution">
    <text evidence="8">The sequence shown here is derived from an EMBL/GenBank/DDBJ whole genome shotgun (WGS) entry which is preliminary data.</text>
</comment>
<feature type="transmembrane region" description="Helical" evidence="7">
    <location>
        <begin position="107"/>
        <end position="130"/>
    </location>
</feature>
<dbReference type="AlphaFoldDB" id="A0AAN6XAG4"/>
<comment type="subcellular location">
    <subcellularLocation>
        <location evidence="1">Membrane</location>
        <topology evidence="1">Multi-pass membrane protein</topology>
    </subcellularLocation>
</comment>
<evidence type="ECO:0000256" key="4">
    <source>
        <dbReference type="ARBA" id="ARBA00022692"/>
    </source>
</evidence>
<evidence type="ECO:0000313" key="8">
    <source>
        <dbReference type="EMBL" id="KAK4197104.1"/>
    </source>
</evidence>
<dbReference type="GO" id="GO:0000329">
    <property type="term" value="C:fungal-type vacuole membrane"/>
    <property type="evidence" value="ECO:0007669"/>
    <property type="project" value="TreeGrafter"/>
</dbReference>
<evidence type="ECO:0000256" key="3">
    <source>
        <dbReference type="ARBA" id="ARBA00022448"/>
    </source>
</evidence>
<reference evidence="8" key="2">
    <citation type="submission" date="2023-05" db="EMBL/GenBank/DDBJ databases">
        <authorList>
            <consortium name="Lawrence Berkeley National Laboratory"/>
            <person name="Steindorff A."/>
            <person name="Hensen N."/>
            <person name="Bonometti L."/>
            <person name="Westerberg I."/>
            <person name="Brannstrom I.O."/>
            <person name="Guillou S."/>
            <person name="Cros-Aarteil S."/>
            <person name="Calhoun S."/>
            <person name="Haridas S."/>
            <person name="Kuo A."/>
            <person name="Mondo S."/>
            <person name="Pangilinan J."/>
            <person name="Riley R."/>
            <person name="Labutti K."/>
            <person name="Andreopoulos B."/>
            <person name="Lipzen A."/>
            <person name="Chen C."/>
            <person name="Yanf M."/>
            <person name="Daum C."/>
            <person name="Ng V."/>
            <person name="Clum A."/>
            <person name="Ohm R."/>
            <person name="Martin F."/>
            <person name="Silar P."/>
            <person name="Natvig D."/>
            <person name="Lalanne C."/>
            <person name="Gautier V."/>
            <person name="Ament-Velasquez S.L."/>
            <person name="Kruys A."/>
            <person name="Hutchinson M.I."/>
            <person name="Powell A.J."/>
            <person name="Barry K."/>
            <person name="Miller A.N."/>
            <person name="Grigoriev I.V."/>
            <person name="Debuchy R."/>
            <person name="Gladieux P."/>
            <person name="Thoren M.H."/>
            <person name="Johannesson H."/>
        </authorList>
    </citation>
    <scope>NUCLEOTIDE SEQUENCE</scope>
    <source>
        <strain evidence="8">CBS 315.58</strain>
    </source>
</reference>
<comment type="similarity">
    <text evidence="2">Belongs to the oligopeptide OPT transporter family.</text>
</comment>
<proteinExistence type="inferred from homology"/>